<sequence length="562" mass="60232">MDDQKAFSSSMNDQKALSSSNDGQQALSSSMDDQQATSFSMDNQQISSSSLDGQQEDIPQPYDESWFDLANSCGKEFELPNVSDPMSLDLSINSNNLLVSPFQRLDSPCVLDDAFVLEITGPSSAGNQLVSLPLIEMVPSVTNTSSAIDQQGGSLNSRKDSSVEYNFSVPIGVSLTNQKLYSVDPCKSPSFSLIDSWCLQNNFTLVPSSGNTPWFGSDICIPPKIPSPSNASQSGSDIFIIKDHTHISCFGCSSSLEANGSSSMSYQLIGSSNFADAPCFLSSGSCIISNGEVGDPVTSYRLGFSANGYEHDGSEHLQNSNHRIGIRSNLSILMKNQEASPTHAPLSNFCGSDSNEHNFGTSSLQVCQPSSYNGEVSYFSHMSRINGELKYICKDCQKEFPNYNAFGEQGKELPCQKNIGENKTSSLCKAQKTEPSSPIAEQNGNEDLSKVHEMASMTMTASSLLNGSASTITKTPTTSTPRRGLVVAKASRTSLEGKRTTLQVKEESSGGRRELVVAAVAGAAWSIAKVAVAEEPKPGTPEAKKKYGPVCVTMPTARICHK</sequence>
<dbReference type="PANTHER" id="PTHR34940">
    <property type="entry name" value="PHOTOSYSTEM II 5 KDA PROTEIN, CHLOROPLASTIC"/>
    <property type="match status" value="1"/>
</dbReference>
<dbReference type="Proteomes" id="UP000813462">
    <property type="component" value="Unassembled WGS sequence"/>
</dbReference>
<protein>
    <submittedName>
        <fullName evidence="2">Uncharacterized protein</fullName>
    </submittedName>
</protein>
<organism evidence="2 3">
    <name type="scientific">Ziziphus jujuba var. spinosa</name>
    <dbReference type="NCBI Taxonomy" id="714518"/>
    <lineage>
        <taxon>Eukaryota</taxon>
        <taxon>Viridiplantae</taxon>
        <taxon>Streptophyta</taxon>
        <taxon>Embryophyta</taxon>
        <taxon>Tracheophyta</taxon>
        <taxon>Spermatophyta</taxon>
        <taxon>Magnoliopsida</taxon>
        <taxon>eudicotyledons</taxon>
        <taxon>Gunneridae</taxon>
        <taxon>Pentapetalae</taxon>
        <taxon>rosids</taxon>
        <taxon>fabids</taxon>
        <taxon>Rosales</taxon>
        <taxon>Rhamnaceae</taxon>
        <taxon>Paliureae</taxon>
        <taxon>Ziziphus</taxon>
    </lineage>
</organism>
<reference evidence="2" key="1">
    <citation type="journal article" date="2021" name="Front. Plant Sci.">
        <title>Chromosome-Scale Genome Assembly for Chinese Sour Jujube and Insights Into Its Genome Evolution and Domestication Signature.</title>
        <authorList>
            <person name="Shen L.-Y."/>
            <person name="Luo H."/>
            <person name="Wang X.-L."/>
            <person name="Wang X.-M."/>
            <person name="Qiu X.-J."/>
            <person name="Liu H."/>
            <person name="Zhou S.-S."/>
            <person name="Jia K.-H."/>
            <person name="Nie S."/>
            <person name="Bao Y.-T."/>
            <person name="Zhang R.-G."/>
            <person name="Yun Q.-Z."/>
            <person name="Chai Y.-H."/>
            <person name="Lu J.-Y."/>
            <person name="Li Y."/>
            <person name="Zhao S.-W."/>
            <person name="Mao J.-F."/>
            <person name="Jia S.-G."/>
            <person name="Mao Y.-M."/>
        </authorList>
    </citation>
    <scope>NUCLEOTIDE SEQUENCE</scope>
    <source>
        <strain evidence="2">AT0</strain>
        <tissue evidence="2">Leaf</tissue>
    </source>
</reference>
<dbReference type="InterPro" id="IPR040296">
    <property type="entry name" value="PSBT"/>
</dbReference>
<comment type="caution">
    <text evidence="2">The sequence shown here is derived from an EMBL/GenBank/DDBJ whole genome shotgun (WGS) entry which is preliminary data.</text>
</comment>
<gene>
    <name evidence="2" type="ORF">FEM48_Zijuj02G0193900</name>
</gene>
<accession>A0A978VXI7</accession>
<proteinExistence type="predicted"/>
<evidence type="ECO:0000313" key="2">
    <source>
        <dbReference type="EMBL" id="KAH7543532.1"/>
    </source>
</evidence>
<dbReference type="AlphaFoldDB" id="A0A978VXI7"/>
<dbReference type="PANTHER" id="PTHR34940:SF4">
    <property type="entry name" value="OS02G0581100 PROTEIN"/>
    <property type="match status" value="1"/>
</dbReference>
<name>A0A978VXI7_ZIZJJ</name>
<evidence type="ECO:0000313" key="3">
    <source>
        <dbReference type="Proteomes" id="UP000813462"/>
    </source>
</evidence>
<dbReference type="EMBL" id="JAEACU010000002">
    <property type="protein sequence ID" value="KAH7543532.1"/>
    <property type="molecule type" value="Genomic_DNA"/>
</dbReference>
<feature type="region of interest" description="Disordered" evidence="1">
    <location>
        <begin position="1"/>
        <end position="65"/>
    </location>
</feature>
<evidence type="ECO:0000256" key="1">
    <source>
        <dbReference type="SAM" id="MobiDB-lite"/>
    </source>
</evidence>
<feature type="compositionally biased region" description="Polar residues" evidence="1">
    <location>
        <begin position="1"/>
        <end position="53"/>
    </location>
</feature>